<evidence type="ECO:0000313" key="18">
    <source>
        <dbReference type="Proteomes" id="UP000596196"/>
    </source>
</evidence>
<reference evidence="9 14" key="1">
    <citation type="submission" date="2012-04" db="EMBL/GenBank/DDBJ databases">
        <title>The Genome Sequence of Bacillus cereus VD078.</title>
        <authorList>
            <consortium name="The Broad Institute Genome Sequencing Platform"/>
            <consortium name="The Broad Institute Genome Sequencing Center for Infectious Disease"/>
            <person name="Feldgarden M."/>
            <person name="Van der Auwera G.A."/>
            <person name="Mahillon J."/>
            <person name="Duprez V."/>
            <person name="Timmery S."/>
            <person name="Mattelet C."/>
            <person name="Dierick K."/>
            <person name="Sun M."/>
            <person name="Yu Z."/>
            <person name="Zhu L."/>
            <person name="Hu X."/>
            <person name="Shank E.B."/>
            <person name="Swiecicka I."/>
            <person name="Hansen B.M."/>
            <person name="Andrup L."/>
            <person name="Young S.K."/>
            <person name="Zeng Q."/>
            <person name="Gargeya S."/>
            <person name="Fitzgerald M."/>
            <person name="Haas B."/>
            <person name="Abouelleil A."/>
            <person name="Alvarado L."/>
            <person name="Arachchi H.M."/>
            <person name="Berlin A."/>
            <person name="Chapman S.B."/>
            <person name="Goldberg J."/>
            <person name="Griggs A."/>
            <person name="Gujja S."/>
            <person name="Hansen M."/>
            <person name="Howarth C."/>
            <person name="Imamovic A."/>
            <person name="Larimer J."/>
            <person name="McCowen C."/>
            <person name="Montmayeur A."/>
            <person name="Murphy C."/>
            <person name="Neiman D."/>
            <person name="Pearson M."/>
            <person name="Priest M."/>
            <person name="Roberts A."/>
            <person name="Saif S."/>
            <person name="Shea T."/>
            <person name="Sisk P."/>
            <person name="Sykes S."/>
            <person name="Wortman J."/>
            <person name="Nusbaum C."/>
            <person name="Birren B."/>
        </authorList>
    </citation>
    <scope>NUCLEOTIDE SEQUENCE [LARGE SCALE GENOMIC DNA]</scope>
    <source>
        <strain evidence="9 14">VD078</strain>
    </source>
</reference>
<evidence type="ECO:0000313" key="11">
    <source>
        <dbReference type="EMBL" id="PJN71166.1"/>
    </source>
</evidence>
<dbReference type="Proteomes" id="UP000596196">
    <property type="component" value="Chromosome"/>
</dbReference>
<dbReference type="GO" id="GO:0005886">
    <property type="term" value="C:plasma membrane"/>
    <property type="evidence" value="ECO:0007669"/>
    <property type="project" value="UniProtKB-SubCell"/>
</dbReference>
<evidence type="ECO:0000313" key="14">
    <source>
        <dbReference type="Proteomes" id="UP000006976"/>
    </source>
</evidence>
<keyword evidence="5 7" id="KW-1133">Transmembrane helix</keyword>
<dbReference type="Gene3D" id="3.30.240.20">
    <property type="entry name" value="bsu07140 like domains"/>
    <property type="match status" value="2"/>
</dbReference>
<dbReference type="InterPro" id="IPR023090">
    <property type="entry name" value="UPF0702_alpha/beta_dom_sf"/>
</dbReference>
<dbReference type="EMBL" id="CABWMC010000003">
    <property type="protein sequence ID" value="VXB43320.1"/>
    <property type="molecule type" value="Genomic_DNA"/>
</dbReference>
<evidence type="ECO:0000256" key="5">
    <source>
        <dbReference type="ARBA" id="ARBA00022989"/>
    </source>
</evidence>
<dbReference type="Pfam" id="PF04239">
    <property type="entry name" value="DUF421"/>
    <property type="match status" value="1"/>
</dbReference>
<keyword evidence="3" id="KW-1003">Cell membrane</keyword>
<dbReference type="EMBL" id="MRWU01000003">
    <property type="protein sequence ID" value="OSX95204.1"/>
    <property type="molecule type" value="Genomic_DNA"/>
</dbReference>
<dbReference type="RefSeq" id="WP_002143230.1">
    <property type="nucleotide sequence ID" value="NZ_CM125442.1"/>
</dbReference>
<reference evidence="13 17" key="4">
    <citation type="submission" date="2019-10" db="EMBL/GenBank/DDBJ databases">
        <authorList>
            <person name="Karimi E."/>
        </authorList>
    </citation>
    <scope>NUCLEOTIDE SEQUENCE [LARGE SCALE GENOMIC DNA]</scope>
    <source>
        <strain evidence="13">Bacillus sp. 71</strain>
    </source>
</reference>
<evidence type="ECO:0000256" key="1">
    <source>
        <dbReference type="ARBA" id="ARBA00004651"/>
    </source>
</evidence>
<evidence type="ECO:0000313" key="10">
    <source>
        <dbReference type="EMBL" id="OSX95204.1"/>
    </source>
</evidence>
<name>A0A084J2K7_BACMY</name>
<feature type="transmembrane region" description="Helical" evidence="7">
    <location>
        <begin position="57"/>
        <end position="78"/>
    </location>
</feature>
<evidence type="ECO:0000313" key="15">
    <source>
        <dbReference type="Proteomes" id="UP000194131"/>
    </source>
</evidence>
<reference evidence="10 15" key="3">
    <citation type="submission" date="2016-12" db="EMBL/GenBank/DDBJ databases">
        <title>Genome Sequences of Twelve Sporeforming Bacillus Species Isolated from Foods.</title>
        <authorList>
            <person name="De Jong A."/>
            <person name="Holsappel S."/>
            <person name="Kuipers O.P."/>
        </authorList>
    </citation>
    <scope>NUCLEOTIDE SEQUENCE [LARGE SCALE GENOMIC DNA]</scope>
    <source>
        <strain evidence="10 15">S3E15</strain>
    </source>
</reference>
<proteinExistence type="inferred from homology"/>
<dbReference type="KEGG" id="bmyo:BG05_1613"/>
<dbReference type="PANTHER" id="PTHR34582">
    <property type="entry name" value="UPF0702 TRANSMEMBRANE PROTEIN YCAP"/>
    <property type="match status" value="1"/>
</dbReference>
<dbReference type="Proteomes" id="UP000006976">
    <property type="component" value="Unassembled WGS sequence"/>
</dbReference>
<protein>
    <submittedName>
        <fullName evidence="12">DUF421 domain-containing protein</fullName>
    </submittedName>
</protein>
<dbReference type="EMBL" id="AHEV01000009">
    <property type="protein sequence ID" value="EJR43003.1"/>
    <property type="molecule type" value="Genomic_DNA"/>
</dbReference>
<sequence length="218" mass="25375">MEWVSIIGRTMLLYIIILIIFRLMGKREIGELSVLDLVVFIMLGEMAVVAIENTDKSLWHQLVPMTFLMCIQIILSVISLKFQRFRHLIEGEPAILVNAGKIDEKKMRKQRYNIDDLLMQLREQGIGDVRDVEYAILEPSGKLSVFQKQKSKKSKNDTPIFTLPLIIDGEIQYNHLQMIEHTDGWLVEKLNNLGYKDVKRILYCSFQNGQFFVDLKEN</sequence>
<evidence type="ECO:0000256" key="4">
    <source>
        <dbReference type="ARBA" id="ARBA00022692"/>
    </source>
</evidence>
<evidence type="ECO:0000256" key="7">
    <source>
        <dbReference type="SAM" id="Phobius"/>
    </source>
</evidence>
<evidence type="ECO:0000256" key="3">
    <source>
        <dbReference type="ARBA" id="ARBA00022475"/>
    </source>
</evidence>
<gene>
    <name evidence="13" type="primary">yrbG</name>
    <name evidence="13" type="ORF">BACI71_110473</name>
    <name evidence="11" type="ORF">BACWE_15150</name>
    <name evidence="12" type="ORF">I6G81_22075</name>
    <name evidence="9" type="ORF">III_01078</name>
    <name evidence="10" type="ORF">S3E15_03803</name>
</gene>
<evidence type="ECO:0000256" key="2">
    <source>
        <dbReference type="ARBA" id="ARBA00006448"/>
    </source>
</evidence>
<dbReference type="Proteomes" id="UP000437562">
    <property type="component" value="Unassembled WGS sequence"/>
</dbReference>
<organism evidence="13 17">
    <name type="scientific">Bacillus mycoides</name>
    <dbReference type="NCBI Taxonomy" id="1405"/>
    <lineage>
        <taxon>Bacteria</taxon>
        <taxon>Bacillati</taxon>
        <taxon>Bacillota</taxon>
        <taxon>Bacilli</taxon>
        <taxon>Bacillales</taxon>
        <taxon>Bacillaceae</taxon>
        <taxon>Bacillus</taxon>
        <taxon>Bacillus cereus group</taxon>
    </lineage>
</organism>
<comment type="similarity">
    <text evidence="2">Belongs to the UPF0702 family.</text>
</comment>
<keyword evidence="18" id="KW-1185">Reference proteome</keyword>
<dbReference type="Proteomes" id="UP000236165">
    <property type="component" value="Unassembled WGS sequence"/>
</dbReference>
<feature type="transmembrane region" description="Helical" evidence="7">
    <location>
        <begin position="6"/>
        <end position="25"/>
    </location>
</feature>
<dbReference type="AlphaFoldDB" id="A0A084J2K7"/>
<dbReference type="EMBL" id="CP065877">
    <property type="protein sequence ID" value="QQA15072.1"/>
    <property type="molecule type" value="Genomic_DNA"/>
</dbReference>
<feature type="domain" description="YetF C-terminal" evidence="8">
    <location>
        <begin position="81"/>
        <end position="206"/>
    </location>
</feature>
<evidence type="ECO:0000259" key="8">
    <source>
        <dbReference type="Pfam" id="PF04239"/>
    </source>
</evidence>
<keyword evidence="4 7" id="KW-0812">Transmembrane</keyword>
<dbReference type="Proteomes" id="UP000194131">
    <property type="component" value="Unassembled WGS sequence"/>
</dbReference>
<dbReference type="EMBL" id="MKZQ01000020">
    <property type="protein sequence ID" value="PJN71166.1"/>
    <property type="molecule type" value="Genomic_DNA"/>
</dbReference>
<feature type="transmembrane region" description="Helical" evidence="7">
    <location>
        <begin position="32"/>
        <end position="51"/>
    </location>
</feature>
<keyword evidence="6 7" id="KW-0472">Membrane</keyword>
<accession>A0A653QMD1</accession>
<evidence type="ECO:0000313" key="16">
    <source>
        <dbReference type="Proteomes" id="UP000236165"/>
    </source>
</evidence>
<dbReference type="InterPro" id="IPR007353">
    <property type="entry name" value="DUF421"/>
</dbReference>
<reference evidence="12 18" key="5">
    <citation type="submission" date="2020-12" db="EMBL/GenBank/DDBJ databases">
        <title>FDA dAtabase for Regulatory Grade micrObial Sequences (FDA-ARGOS): Supporting development and validation of Infectious Disease Dx tests.</title>
        <authorList>
            <person name="Nelson B."/>
            <person name="Plummer A."/>
            <person name="Tallon L."/>
            <person name="Sadzewicz L."/>
            <person name="Zhao X."/>
            <person name="Boylan J."/>
            <person name="Ott S."/>
            <person name="Bowen H."/>
            <person name="Vavikolanu K."/>
            <person name="Mehta A."/>
            <person name="Aluvathingal J."/>
            <person name="Nadendla S."/>
            <person name="Myers T."/>
            <person name="Yan Y."/>
            <person name="Sichtig H."/>
        </authorList>
    </citation>
    <scope>NUCLEOTIDE SEQUENCE [LARGE SCALE GENOMIC DNA]</scope>
    <source>
        <strain evidence="12 18">FDAARGOS_924</strain>
    </source>
</reference>
<accession>J8ITJ4</accession>
<dbReference type="PANTHER" id="PTHR34582:SF6">
    <property type="entry name" value="UPF0702 TRANSMEMBRANE PROTEIN YCAP"/>
    <property type="match status" value="1"/>
</dbReference>
<accession>A0A084J2K7</accession>
<reference evidence="11 16" key="2">
    <citation type="submission" date="2016-10" db="EMBL/GenBank/DDBJ databases">
        <title>Genome Sequence of Bacillus weihenstephanensis GM6LP.</title>
        <authorList>
            <person name="Poehlein A."/>
            <person name="Wemheuer F."/>
            <person name="Hollensteiner J."/>
            <person name="Wemheuer B."/>
        </authorList>
    </citation>
    <scope>NUCLEOTIDE SEQUENCE [LARGE SCALE GENOMIC DNA]</scope>
    <source>
        <strain evidence="11 16">GM6LP</strain>
    </source>
</reference>
<evidence type="ECO:0000256" key="6">
    <source>
        <dbReference type="ARBA" id="ARBA00023136"/>
    </source>
</evidence>
<comment type="subcellular location">
    <subcellularLocation>
        <location evidence="1">Cell membrane</location>
        <topology evidence="1">Multi-pass membrane protein</topology>
    </subcellularLocation>
</comment>
<evidence type="ECO:0000313" key="13">
    <source>
        <dbReference type="EMBL" id="VXB43320.1"/>
    </source>
</evidence>
<evidence type="ECO:0000313" key="17">
    <source>
        <dbReference type="Proteomes" id="UP000437562"/>
    </source>
</evidence>
<accession>A0A0B5SC75</accession>
<evidence type="ECO:0000313" key="12">
    <source>
        <dbReference type="EMBL" id="QQA15072.1"/>
    </source>
</evidence>
<evidence type="ECO:0000313" key="9">
    <source>
        <dbReference type="EMBL" id="EJR43003.1"/>
    </source>
</evidence>